<dbReference type="AlphaFoldDB" id="E1Z6C4"/>
<dbReference type="InterPro" id="IPR013784">
    <property type="entry name" value="Carb-bd-like_fold"/>
</dbReference>
<dbReference type="InterPro" id="IPR002044">
    <property type="entry name" value="CBM20"/>
</dbReference>
<evidence type="ECO:0000256" key="1">
    <source>
        <dbReference type="SAM" id="MobiDB-lite"/>
    </source>
</evidence>
<dbReference type="RefSeq" id="XP_005851008.1">
    <property type="nucleotide sequence ID" value="XM_005850946.1"/>
</dbReference>
<dbReference type="EMBL" id="GL433837">
    <property type="protein sequence ID" value="EFN58906.1"/>
    <property type="molecule type" value="Genomic_DNA"/>
</dbReference>
<evidence type="ECO:0000256" key="2">
    <source>
        <dbReference type="SAM" id="Phobius"/>
    </source>
</evidence>
<keyword evidence="2" id="KW-0472">Membrane</keyword>
<feature type="region of interest" description="Disordered" evidence="1">
    <location>
        <begin position="168"/>
        <end position="195"/>
    </location>
</feature>
<dbReference type="KEGG" id="cvr:CHLNCDRAFT_140847"/>
<sequence length="290" mass="30152">MLSTRHCLGPVAQRRPLAVPSLRNRTASRVTAFGERVAVVGSFTGWDPATPLKLEWSEGNLWHGEVEVPAGEPLEYKYIISKGDAVTWQPGRNLVLTLSEGAQAVLVLDDWLGKKHEVKSSTAKEEAEVAAQGAEAAVVELVAAVNSIAANGVAAVLETQLPVPAEQEQAFQAAEATPTDEKQQEEEGPEAAAMTATEDGTAPLLANETLTKPAAAAPKAASATALRARDKAPSAAMPVVALVVCVALVAAALDAVGPLVAGGLAILRQRAATVLHFVADSLATLASRRR</sequence>
<gene>
    <name evidence="4" type="ORF">CHLNCDRAFT_140847</name>
</gene>
<keyword evidence="2" id="KW-0812">Transmembrane</keyword>
<dbReference type="GO" id="GO:0016020">
    <property type="term" value="C:membrane"/>
    <property type="evidence" value="ECO:0007669"/>
    <property type="project" value="TreeGrafter"/>
</dbReference>
<dbReference type="PANTHER" id="PTHR15048">
    <property type="entry name" value="STARCH-BINDING DOMAIN-CONTAINING PROTEIN 1"/>
    <property type="match status" value="1"/>
</dbReference>
<dbReference type="eggNOG" id="ENOG502QU99">
    <property type="taxonomic scope" value="Eukaryota"/>
</dbReference>
<dbReference type="Proteomes" id="UP000008141">
    <property type="component" value="Unassembled WGS sequence"/>
</dbReference>
<evidence type="ECO:0000313" key="4">
    <source>
        <dbReference type="EMBL" id="EFN58906.1"/>
    </source>
</evidence>
<organism evidence="5">
    <name type="scientific">Chlorella variabilis</name>
    <name type="common">Green alga</name>
    <dbReference type="NCBI Taxonomy" id="554065"/>
    <lineage>
        <taxon>Eukaryota</taxon>
        <taxon>Viridiplantae</taxon>
        <taxon>Chlorophyta</taxon>
        <taxon>core chlorophytes</taxon>
        <taxon>Trebouxiophyceae</taxon>
        <taxon>Chlorellales</taxon>
        <taxon>Chlorellaceae</taxon>
        <taxon>Chlorella clade</taxon>
        <taxon>Chlorella</taxon>
    </lineage>
</organism>
<evidence type="ECO:0000313" key="5">
    <source>
        <dbReference type="Proteomes" id="UP000008141"/>
    </source>
</evidence>
<dbReference type="Pfam" id="PF00686">
    <property type="entry name" value="CBM_20"/>
    <property type="match status" value="1"/>
</dbReference>
<reference evidence="4 5" key="1">
    <citation type="journal article" date="2010" name="Plant Cell">
        <title>The Chlorella variabilis NC64A genome reveals adaptation to photosymbiosis, coevolution with viruses, and cryptic sex.</title>
        <authorList>
            <person name="Blanc G."/>
            <person name="Duncan G."/>
            <person name="Agarkova I."/>
            <person name="Borodovsky M."/>
            <person name="Gurnon J."/>
            <person name="Kuo A."/>
            <person name="Lindquist E."/>
            <person name="Lucas S."/>
            <person name="Pangilinan J."/>
            <person name="Polle J."/>
            <person name="Salamov A."/>
            <person name="Terry A."/>
            <person name="Yamada T."/>
            <person name="Dunigan D.D."/>
            <person name="Grigoriev I.V."/>
            <person name="Claverie J.M."/>
            <person name="Van Etten J.L."/>
        </authorList>
    </citation>
    <scope>NUCLEOTIDE SEQUENCE [LARGE SCALE GENOMIC DNA]</scope>
    <source>
        <strain evidence="4 5">NC64A</strain>
    </source>
</reference>
<dbReference type="SUPFAM" id="SSF49452">
    <property type="entry name" value="Starch-binding domain-like"/>
    <property type="match status" value="1"/>
</dbReference>
<dbReference type="OrthoDB" id="550577at2759"/>
<dbReference type="SMART" id="SM01065">
    <property type="entry name" value="CBM_2"/>
    <property type="match status" value="1"/>
</dbReference>
<accession>E1Z6C4</accession>
<keyword evidence="2" id="KW-1133">Transmembrane helix</keyword>
<dbReference type="PROSITE" id="PS51166">
    <property type="entry name" value="CBM20"/>
    <property type="match status" value="1"/>
</dbReference>
<dbReference type="Gene3D" id="2.60.40.10">
    <property type="entry name" value="Immunoglobulins"/>
    <property type="match status" value="1"/>
</dbReference>
<proteinExistence type="predicted"/>
<dbReference type="GeneID" id="17358213"/>
<dbReference type="CDD" id="cd05467">
    <property type="entry name" value="CBM20"/>
    <property type="match status" value="1"/>
</dbReference>
<feature type="domain" description="CBM20" evidence="3">
    <location>
        <begin position="13"/>
        <end position="113"/>
    </location>
</feature>
<dbReference type="InterPro" id="IPR013783">
    <property type="entry name" value="Ig-like_fold"/>
</dbReference>
<feature type="transmembrane region" description="Helical" evidence="2">
    <location>
        <begin position="239"/>
        <end position="267"/>
    </location>
</feature>
<dbReference type="PANTHER" id="PTHR15048:SF0">
    <property type="entry name" value="STARCH-BINDING DOMAIN-CONTAINING PROTEIN 1"/>
    <property type="match status" value="1"/>
</dbReference>
<dbReference type="InParanoid" id="E1Z6C4"/>
<evidence type="ECO:0000259" key="3">
    <source>
        <dbReference type="PROSITE" id="PS51166"/>
    </source>
</evidence>
<keyword evidence="5" id="KW-1185">Reference proteome</keyword>
<dbReference type="STRING" id="554065.E1Z6C4"/>
<protein>
    <recommendedName>
        <fullName evidence="3">CBM20 domain-containing protein</fullName>
    </recommendedName>
</protein>
<name>E1Z6C4_CHLVA</name>
<dbReference type="GO" id="GO:2001070">
    <property type="term" value="F:starch binding"/>
    <property type="evidence" value="ECO:0007669"/>
    <property type="project" value="InterPro"/>
</dbReference>